<dbReference type="WBParaSite" id="nRc.2.0.1.t04376-RA">
    <property type="protein sequence ID" value="nRc.2.0.1.t04376-RA"/>
    <property type="gene ID" value="nRc.2.0.1.g04376"/>
</dbReference>
<organism evidence="2 3">
    <name type="scientific">Romanomermis culicivorax</name>
    <name type="common">Nematode worm</name>
    <dbReference type="NCBI Taxonomy" id="13658"/>
    <lineage>
        <taxon>Eukaryota</taxon>
        <taxon>Metazoa</taxon>
        <taxon>Ecdysozoa</taxon>
        <taxon>Nematoda</taxon>
        <taxon>Enoplea</taxon>
        <taxon>Dorylaimia</taxon>
        <taxon>Mermithida</taxon>
        <taxon>Mermithoidea</taxon>
        <taxon>Mermithidae</taxon>
        <taxon>Romanomermis</taxon>
    </lineage>
</organism>
<accession>A0A915HS73</accession>
<evidence type="ECO:0000313" key="3">
    <source>
        <dbReference type="WBParaSite" id="nRc.2.0.1.t04376-RA"/>
    </source>
</evidence>
<proteinExistence type="predicted"/>
<sequence>MTKRKFLLRRLTVKLSSIAGPAAVTLPVALLMRIMHLEYRTTNSMIKVLLKINPTMDKDSNHFMSCKRDSKYTIT</sequence>
<protein>
    <submittedName>
        <fullName evidence="3">Secreted protein</fullName>
    </submittedName>
</protein>
<reference evidence="3" key="1">
    <citation type="submission" date="2022-11" db="UniProtKB">
        <authorList>
            <consortium name="WormBaseParasite"/>
        </authorList>
    </citation>
    <scope>IDENTIFICATION</scope>
</reference>
<keyword evidence="2" id="KW-1185">Reference proteome</keyword>
<dbReference type="AlphaFoldDB" id="A0A915HS73"/>
<keyword evidence="1" id="KW-0812">Transmembrane</keyword>
<name>A0A915HS73_ROMCU</name>
<feature type="transmembrane region" description="Helical" evidence="1">
    <location>
        <begin position="12"/>
        <end position="35"/>
    </location>
</feature>
<evidence type="ECO:0000313" key="2">
    <source>
        <dbReference type="Proteomes" id="UP000887565"/>
    </source>
</evidence>
<keyword evidence="1" id="KW-0472">Membrane</keyword>
<evidence type="ECO:0000256" key="1">
    <source>
        <dbReference type="SAM" id="Phobius"/>
    </source>
</evidence>
<keyword evidence="1" id="KW-1133">Transmembrane helix</keyword>
<dbReference type="Proteomes" id="UP000887565">
    <property type="component" value="Unplaced"/>
</dbReference>